<gene>
    <name evidence="1" type="ORF">TcWFU_003051</name>
</gene>
<reference evidence="1 2" key="1">
    <citation type="journal article" date="2022" name="Front. Cell. Infect. Microbiol.">
        <title>The Genomes of Two Strains of Taenia crassiceps the Animal Model for the Study of Human Cysticercosis.</title>
        <authorList>
            <person name="Bobes R.J."/>
            <person name="Estrada K."/>
            <person name="Rios-Valencia D.G."/>
            <person name="Calderon-Gallegos A."/>
            <person name="de la Torre P."/>
            <person name="Carrero J.C."/>
            <person name="Sanchez-Flores A."/>
            <person name="Laclette J.P."/>
        </authorList>
    </citation>
    <scope>NUCLEOTIDE SEQUENCE [LARGE SCALE GENOMIC DNA]</scope>
    <source>
        <strain evidence="1">WFUcys</strain>
    </source>
</reference>
<proteinExistence type="predicted"/>
<protein>
    <submittedName>
        <fullName evidence="1">Uncharacterized protein</fullName>
    </submittedName>
</protein>
<sequence length="92" mass="10146">MLSRRITDTLQSERLRSVGEWSGAIMDRLSMVQVKWRSINVCSCVWKGSATAFISKFASLNQDGSTFRMSFASKFTSPLEAIPQAAEVGSPP</sequence>
<dbReference type="EMBL" id="JAKROA010000004">
    <property type="protein sequence ID" value="KAL5107516.1"/>
    <property type="molecule type" value="Genomic_DNA"/>
</dbReference>
<dbReference type="Proteomes" id="UP001651158">
    <property type="component" value="Unassembled WGS sequence"/>
</dbReference>
<evidence type="ECO:0000313" key="1">
    <source>
        <dbReference type="EMBL" id="KAL5107516.1"/>
    </source>
</evidence>
<keyword evidence="2" id="KW-1185">Reference proteome</keyword>
<accession>A0ABR4QDC0</accession>
<comment type="caution">
    <text evidence="1">The sequence shown here is derived from an EMBL/GenBank/DDBJ whole genome shotgun (WGS) entry which is preliminary data.</text>
</comment>
<organism evidence="1 2">
    <name type="scientific">Taenia crassiceps</name>
    <dbReference type="NCBI Taxonomy" id="6207"/>
    <lineage>
        <taxon>Eukaryota</taxon>
        <taxon>Metazoa</taxon>
        <taxon>Spiralia</taxon>
        <taxon>Lophotrochozoa</taxon>
        <taxon>Platyhelminthes</taxon>
        <taxon>Cestoda</taxon>
        <taxon>Eucestoda</taxon>
        <taxon>Cyclophyllidea</taxon>
        <taxon>Taeniidae</taxon>
        <taxon>Taenia</taxon>
    </lineage>
</organism>
<name>A0ABR4QDC0_9CEST</name>
<evidence type="ECO:0000313" key="2">
    <source>
        <dbReference type="Proteomes" id="UP001651158"/>
    </source>
</evidence>